<proteinExistence type="inferred from homology"/>
<evidence type="ECO:0000256" key="2">
    <source>
        <dbReference type="ARBA" id="ARBA00022450"/>
    </source>
</evidence>
<dbReference type="GO" id="GO:0006633">
    <property type="term" value="P:fatty acid biosynthetic process"/>
    <property type="evidence" value="ECO:0007669"/>
    <property type="project" value="TreeGrafter"/>
</dbReference>
<comment type="similarity">
    <text evidence="1">Belongs to the ATP-dependent AMP-binding enzyme family.</text>
</comment>
<dbReference type="InterPro" id="IPR009081">
    <property type="entry name" value="PP-bd_ACP"/>
</dbReference>
<dbReference type="PROSITE" id="PS00455">
    <property type="entry name" value="AMP_BINDING"/>
    <property type="match status" value="1"/>
</dbReference>
<evidence type="ECO:0000259" key="7">
    <source>
        <dbReference type="SMART" id="SM00823"/>
    </source>
</evidence>
<name>A0A450WQ71_9GAMM</name>
<dbReference type="Gene3D" id="3.40.50.12780">
    <property type="entry name" value="N-terminal domain of ligase-like"/>
    <property type="match status" value="1"/>
</dbReference>
<dbReference type="Pfam" id="PF00550">
    <property type="entry name" value="PP-binding"/>
    <property type="match status" value="1"/>
</dbReference>
<dbReference type="InterPro" id="IPR000873">
    <property type="entry name" value="AMP-dep_synth/lig_dom"/>
</dbReference>
<evidence type="ECO:0000256" key="6">
    <source>
        <dbReference type="ARBA" id="ARBA00023098"/>
    </source>
</evidence>
<dbReference type="InterPro" id="IPR020806">
    <property type="entry name" value="PKS_PP-bd"/>
</dbReference>
<keyword evidence="4 8" id="KW-0436">Ligase</keyword>
<dbReference type="FunFam" id="3.40.50.12780:FF:000013">
    <property type="entry name" value="Long-chain-fatty-acid--AMP ligase FadD32"/>
    <property type="match status" value="1"/>
</dbReference>
<dbReference type="SMART" id="SM00823">
    <property type="entry name" value="PKS_PP"/>
    <property type="match status" value="1"/>
</dbReference>
<dbReference type="PANTHER" id="PTHR22754">
    <property type="entry name" value="DISCO-INTERACTING PROTEIN 2 DIP2 -RELATED"/>
    <property type="match status" value="1"/>
</dbReference>
<feature type="domain" description="Polyketide synthase-like phosphopantetheine-binding" evidence="7">
    <location>
        <begin position="483"/>
        <end position="538"/>
    </location>
</feature>
<dbReference type="Pfam" id="PF23024">
    <property type="entry name" value="AMP-dom_DIP2-like"/>
    <property type="match status" value="1"/>
</dbReference>
<protein>
    <submittedName>
        <fullName evidence="8">Acyl-CoA synthetase (AMP-forming)/AMP-acid ligase II</fullName>
    </submittedName>
</protein>
<evidence type="ECO:0000256" key="3">
    <source>
        <dbReference type="ARBA" id="ARBA00022553"/>
    </source>
</evidence>
<keyword evidence="2" id="KW-0596">Phosphopantetheine</keyword>
<dbReference type="PANTHER" id="PTHR22754:SF32">
    <property type="entry name" value="DISCO-INTERACTING PROTEIN 2"/>
    <property type="match status" value="1"/>
</dbReference>
<dbReference type="EMBL" id="CAADFK010000162">
    <property type="protein sequence ID" value="VFK19139.1"/>
    <property type="molecule type" value="Genomic_DNA"/>
</dbReference>
<dbReference type="CDD" id="cd05931">
    <property type="entry name" value="FAAL"/>
    <property type="match status" value="1"/>
</dbReference>
<dbReference type="InterPro" id="IPR036736">
    <property type="entry name" value="ACP-like_sf"/>
</dbReference>
<keyword evidence="3" id="KW-0597">Phosphoprotein</keyword>
<dbReference type="InterPro" id="IPR025110">
    <property type="entry name" value="AMP-bd_C"/>
</dbReference>
<evidence type="ECO:0000313" key="8">
    <source>
        <dbReference type="EMBL" id="VFK19139.1"/>
    </source>
</evidence>
<evidence type="ECO:0000256" key="4">
    <source>
        <dbReference type="ARBA" id="ARBA00022598"/>
    </source>
</evidence>
<sequence length="545" mass="61085">MILTTAEILSDFGALYHNPALKNRQWFATDSLVDEPCRNWQAPDIGRDTLAFLQYTSGSTGSPKGVMVSHGNLLHNSAYTTAIWQYDSKSTMVTWLPIFHDVGLIFGILQPLYQGFPCYLMSPTAFVQRPFRWLQAISRYKATHSAAPNFGYELCVDKITEEQRVTLDLSNWEMSLNGAEPVRAETFERFNEYFAPCGLRTTTLCHGYGLAEATLVVGGTRKQDLPTYYRIQSDAFEQHRVVTATENEQNTQTLVGCGYPAVDAKVVIADPDTLTQCQSDEVGEIWVWSPSVTHGYWQRPVETSETFQAFLTDTGEGPFLRTGDLGLMKDGELFVTGRRKDLIIVHGQNYYPQDIERTVERSHRALQSGGCAAFSVEREGEERLIIVQEVQRIHLRNLNTEEVIEAIHRAVSEQYELAVHAVSLLKPGRLPKTSSGKVQRRACRLQFLAEELESVPAWQHTKVKGVTTSEIIPFPEATKSLIRDWLIDRTAQLTGILPEEIDTGRAFAYHGLDSTAAVGLSGELGEWLGQKIPSALAYDYPPLMP</sequence>
<dbReference type="Pfam" id="PF00501">
    <property type="entry name" value="AMP-binding"/>
    <property type="match status" value="1"/>
</dbReference>
<dbReference type="Gene3D" id="3.30.300.30">
    <property type="match status" value="1"/>
</dbReference>
<dbReference type="AlphaFoldDB" id="A0A450WQ71"/>
<organism evidence="8">
    <name type="scientific">Candidatus Kentrum sp. LPFa</name>
    <dbReference type="NCBI Taxonomy" id="2126335"/>
    <lineage>
        <taxon>Bacteria</taxon>
        <taxon>Pseudomonadati</taxon>
        <taxon>Pseudomonadota</taxon>
        <taxon>Gammaproteobacteria</taxon>
        <taxon>Candidatus Kentrum</taxon>
    </lineage>
</organism>
<dbReference type="InterPro" id="IPR045851">
    <property type="entry name" value="AMP-bd_C_sf"/>
</dbReference>
<dbReference type="InterPro" id="IPR042099">
    <property type="entry name" value="ANL_N_sf"/>
</dbReference>
<dbReference type="InterPro" id="IPR020845">
    <property type="entry name" value="AMP-binding_CS"/>
</dbReference>
<dbReference type="InterPro" id="IPR040097">
    <property type="entry name" value="FAAL/FAAC"/>
</dbReference>
<dbReference type="Gene3D" id="1.10.1200.10">
    <property type="entry name" value="ACP-like"/>
    <property type="match status" value="1"/>
</dbReference>
<keyword evidence="5" id="KW-0276">Fatty acid metabolism</keyword>
<reference evidence="8" key="1">
    <citation type="submission" date="2019-02" db="EMBL/GenBank/DDBJ databases">
        <authorList>
            <person name="Gruber-Vodicka R. H."/>
            <person name="Seah K. B. B."/>
        </authorList>
    </citation>
    <scope>NUCLEOTIDE SEQUENCE</scope>
    <source>
        <strain evidence="8">BECK_S313</strain>
    </source>
</reference>
<dbReference type="SUPFAM" id="SSF47336">
    <property type="entry name" value="ACP-like"/>
    <property type="match status" value="1"/>
</dbReference>
<evidence type="ECO:0000256" key="5">
    <source>
        <dbReference type="ARBA" id="ARBA00022832"/>
    </source>
</evidence>
<dbReference type="SUPFAM" id="SSF56801">
    <property type="entry name" value="Acetyl-CoA synthetase-like"/>
    <property type="match status" value="1"/>
</dbReference>
<dbReference type="GO" id="GO:0005886">
    <property type="term" value="C:plasma membrane"/>
    <property type="evidence" value="ECO:0007669"/>
    <property type="project" value="TreeGrafter"/>
</dbReference>
<keyword evidence="6" id="KW-0443">Lipid metabolism</keyword>
<gene>
    <name evidence="8" type="ORF">BECKLPF1236B_GA0070989_11627</name>
</gene>
<dbReference type="GO" id="GO:0070566">
    <property type="term" value="F:adenylyltransferase activity"/>
    <property type="evidence" value="ECO:0007669"/>
    <property type="project" value="TreeGrafter"/>
</dbReference>
<dbReference type="GO" id="GO:0071766">
    <property type="term" value="P:Actinobacterium-type cell wall biogenesis"/>
    <property type="evidence" value="ECO:0007669"/>
    <property type="project" value="UniProtKB-ARBA"/>
</dbReference>
<evidence type="ECO:0000256" key="1">
    <source>
        <dbReference type="ARBA" id="ARBA00006432"/>
    </source>
</evidence>
<dbReference type="GO" id="GO:0016874">
    <property type="term" value="F:ligase activity"/>
    <property type="evidence" value="ECO:0007669"/>
    <property type="project" value="UniProtKB-KW"/>
</dbReference>
<accession>A0A450WQ71</accession>
<dbReference type="GO" id="GO:0031177">
    <property type="term" value="F:phosphopantetheine binding"/>
    <property type="evidence" value="ECO:0007669"/>
    <property type="project" value="InterPro"/>
</dbReference>